<sequence>MNILVLVVDDEPDVEALFRQQFRKDLRAQRFVMDFANSAADALSRIAATIEQSLILILSDINMPGMTGLEMLPKVKAMRPDVPVIMITAYGDPDTRRKAIEGGATGLLTKPIDFTLLREEIDTRLEKAS</sequence>
<dbReference type="PANTHER" id="PTHR44591">
    <property type="entry name" value="STRESS RESPONSE REGULATOR PROTEIN 1"/>
    <property type="match status" value="1"/>
</dbReference>
<dbReference type="PANTHER" id="PTHR44591:SF25">
    <property type="entry name" value="CHEMOTAXIS TWO-COMPONENT RESPONSE REGULATOR"/>
    <property type="match status" value="1"/>
</dbReference>
<reference evidence="4 5" key="1">
    <citation type="submission" date="2016-10" db="EMBL/GenBank/DDBJ databases">
        <authorList>
            <person name="de Groot N.N."/>
        </authorList>
    </citation>
    <scope>NUCLEOTIDE SEQUENCE [LARGE SCALE GENOMIC DNA]</scope>
    <source>
        <strain evidence="4 5">GAS522</strain>
    </source>
</reference>
<dbReference type="RefSeq" id="WP_074827047.1">
    <property type="nucleotide sequence ID" value="NZ_FNTI01000001.1"/>
</dbReference>
<gene>
    <name evidence="4" type="ORF">SAMN05444171_6107</name>
</gene>
<organism evidence="4 5">
    <name type="scientific">Bradyrhizobium lablabi</name>
    <dbReference type="NCBI Taxonomy" id="722472"/>
    <lineage>
        <taxon>Bacteria</taxon>
        <taxon>Pseudomonadati</taxon>
        <taxon>Pseudomonadota</taxon>
        <taxon>Alphaproteobacteria</taxon>
        <taxon>Hyphomicrobiales</taxon>
        <taxon>Nitrobacteraceae</taxon>
        <taxon>Bradyrhizobium</taxon>
    </lineage>
</organism>
<evidence type="ECO:0000313" key="4">
    <source>
        <dbReference type="EMBL" id="SEE05585.1"/>
    </source>
</evidence>
<accession>A0A1M7FAS2</accession>
<dbReference type="SUPFAM" id="SSF52172">
    <property type="entry name" value="CheY-like"/>
    <property type="match status" value="1"/>
</dbReference>
<evidence type="ECO:0000256" key="2">
    <source>
        <dbReference type="PROSITE-ProRule" id="PRU00169"/>
    </source>
</evidence>
<evidence type="ECO:0000259" key="3">
    <source>
        <dbReference type="PROSITE" id="PS50110"/>
    </source>
</evidence>
<dbReference type="OrthoDB" id="9786548at2"/>
<dbReference type="AlphaFoldDB" id="A0A1M7FAS2"/>
<dbReference type="CDD" id="cd00156">
    <property type="entry name" value="REC"/>
    <property type="match status" value="1"/>
</dbReference>
<dbReference type="Gene3D" id="3.40.50.2300">
    <property type="match status" value="1"/>
</dbReference>
<dbReference type="PROSITE" id="PS50110">
    <property type="entry name" value="RESPONSE_REGULATORY"/>
    <property type="match status" value="1"/>
</dbReference>
<keyword evidence="1 2" id="KW-0597">Phosphoprotein</keyword>
<dbReference type="Proteomes" id="UP000183208">
    <property type="component" value="Unassembled WGS sequence"/>
</dbReference>
<dbReference type="InterPro" id="IPR001789">
    <property type="entry name" value="Sig_transdc_resp-reg_receiver"/>
</dbReference>
<feature type="modified residue" description="4-aspartylphosphate" evidence="2">
    <location>
        <position position="60"/>
    </location>
</feature>
<proteinExistence type="predicted"/>
<feature type="domain" description="Response regulatory" evidence="3">
    <location>
        <begin position="4"/>
        <end position="125"/>
    </location>
</feature>
<evidence type="ECO:0000313" key="5">
    <source>
        <dbReference type="Proteomes" id="UP000183208"/>
    </source>
</evidence>
<dbReference type="Pfam" id="PF00072">
    <property type="entry name" value="Response_reg"/>
    <property type="match status" value="1"/>
</dbReference>
<dbReference type="InterPro" id="IPR011006">
    <property type="entry name" value="CheY-like_superfamily"/>
</dbReference>
<dbReference type="InterPro" id="IPR050595">
    <property type="entry name" value="Bact_response_regulator"/>
</dbReference>
<dbReference type="GO" id="GO:0000160">
    <property type="term" value="P:phosphorelay signal transduction system"/>
    <property type="evidence" value="ECO:0007669"/>
    <property type="project" value="InterPro"/>
</dbReference>
<protein>
    <submittedName>
        <fullName evidence="4">Response regulator receiver domain-containing protein</fullName>
    </submittedName>
</protein>
<name>A0A1M7FAS2_9BRAD</name>
<evidence type="ECO:0000256" key="1">
    <source>
        <dbReference type="ARBA" id="ARBA00022553"/>
    </source>
</evidence>
<dbReference type="SMART" id="SM00448">
    <property type="entry name" value="REC"/>
    <property type="match status" value="1"/>
</dbReference>
<dbReference type="EMBL" id="FNTI01000001">
    <property type="protein sequence ID" value="SEE05585.1"/>
    <property type="molecule type" value="Genomic_DNA"/>
</dbReference>